<keyword evidence="3" id="KW-1133">Transmembrane helix</keyword>
<evidence type="ECO:0000313" key="6">
    <source>
        <dbReference type="Proteomes" id="UP000078550"/>
    </source>
</evidence>
<organism evidence="4 7">
    <name type="scientific">Plasmodium ovale wallikeri</name>
    <dbReference type="NCBI Taxonomy" id="864142"/>
    <lineage>
        <taxon>Eukaryota</taxon>
        <taxon>Sar</taxon>
        <taxon>Alveolata</taxon>
        <taxon>Apicomplexa</taxon>
        <taxon>Aconoidasida</taxon>
        <taxon>Haemosporida</taxon>
        <taxon>Plasmodiidae</taxon>
        <taxon>Plasmodium</taxon>
        <taxon>Plasmodium (Plasmodium)</taxon>
    </lineage>
</organism>
<gene>
    <name evidence="4" type="ORF">POVWA1_037310</name>
    <name evidence="5" type="ORF">POVWA2_036540</name>
</gene>
<dbReference type="AlphaFoldDB" id="A0A1A8Z2W0"/>
<reference evidence="6 7" key="1">
    <citation type="submission" date="2016-05" db="EMBL/GenBank/DDBJ databases">
        <authorList>
            <person name="Naeem Raeece"/>
        </authorList>
    </citation>
    <scope>NUCLEOTIDE SEQUENCE [LARGE SCALE GENOMIC DNA]</scope>
</reference>
<proteinExistence type="inferred from homology"/>
<accession>A0A1A8Z2W0</accession>
<dbReference type="InterPro" id="IPR050239">
    <property type="entry name" value="Sigma-70_RNA_pol_init_factors"/>
</dbReference>
<reference evidence="4" key="2">
    <citation type="submission" date="2016-05" db="EMBL/GenBank/DDBJ databases">
        <authorList>
            <person name="Lavstsen T."/>
            <person name="Jespersen J.S."/>
        </authorList>
    </citation>
    <scope>NUCLEOTIDE SEQUENCE [LARGE SCALE GENOMIC DNA]</scope>
</reference>
<sequence>MPRWSIGTSHVDQCHSSFFSTEGSLFFCYPSYTKRFHYFVLLVTAFIYANVRLVVSFHIPIVVKQNNELVISQKLGRKKRRKVSLKWNDNNAYVGSFRRRGMRTYHVLEKSQDNVEKGKIKKETGKKGGHKTNNYFHSLLHSNVLSKSVEANVNFDDGLINYFVQNSNPNIHFFVSTKEREKNINNTEREKDVHTNMNEKECRGKTIDEKEKSMQECEKGRKKKIRLKLKRGYLNDIYKREKKKLNNFLLSLKDKSIFKKKPQKIKENILLLNGQTVSTEVVKQYLFHKLRLEYYENIRDQKKILTLDLWSKEINVPVENLKKLIVYIYKMKQLIQKEDEDLLIKTYFYNKTNMFSLFKNNYAHEDITPLDFSLPGGENENRTSQMGKNKTEEGRTDMCPNDGGNDKNLDKTRNVHEKEKKNLRKNTHEVSENGEKNEYDIFADHSDNRETILYNDCENLINTEVQKFMQCIKDIVFFENSIYILEKFENRPPLLEELMYAYNYEKEEFLKKLENKIKLSQRLLIYFIPLISNTVKKVEANFSSNLSEDDFLLVSLDAVKNGFKRYDVQKLGIKNLTKYVYLWAKNSTYNYYQKHKSFLSISSHTYQDYNKIKNYEDAFIEKNNRKPNIKEISDGLNISVEKIKKTLSSFINIVDAEKPLVYQNDKNSSHPEKNTYNDLIVNSDDIHSFNEIIYNDIVTKGLRNFICKSVKKKINKLIIFMKFGLFLEKRNYTDDEICEKLKITKKKFQKIFQNSINEIKNYIKLLKNNKVKLDANFDLTSYINFLHYDFLGNDFSQIAQ</sequence>
<dbReference type="PANTHER" id="PTHR30603:SF47">
    <property type="entry name" value="RNA POLYMERASE SIGMA FACTOR SIGD, CHLOROPLASTIC"/>
    <property type="match status" value="1"/>
</dbReference>
<dbReference type="InterPro" id="IPR036388">
    <property type="entry name" value="WH-like_DNA-bd_sf"/>
</dbReference>
<dbReference type="EMBL" id="FLRE01000140">
    <property type="protein sequence ID" value="SBT38831.1"/>
    <property type="molecule type" value="Genomic_DNA"/>
</dbReference>
<dbReference type="InterPro" id="IPR013324">
    <property type="entry name" value="RNA_pol_sigma_r3/r4-like"/>
</dbReference>
<dbReference type="PANTHER" id="PTHR30603">
    <property type="entry name" value="RNA POLYMERASE SIGMA FACTOR RPO"/>
    <property type="match status" value="1"/>
</dbReference>
<evidence type="ECO:0000256" key="2">
    <source>
        <dbReference type="SAM" id="MobiDB-lite"/>
    </source>
</evidence>
<evidence type="ECO:0000256" key="3">
    <source>
        <dbReference type="SAM" id="Phobius"/>
    </source>
</evidence>
<keyword evidence="3" id="KW-0472">Membrane</keyword>
<keyword evidence="7" id="KW-1185">Reference proteome</keyword>
<protein>
    <recommendedName>
        <fullName evidence="8">RNA polymerase sigma-70 region 3 domain-containing protein</fullName>
    </recommendedName>
</protein>
<dbReference type="Gene3D" id="1.10.10.10">
    <property type="entry name" value="Winged helix-like DNA-binding domain superfamily/Winged helix DNA-binding domain"/>
    <property type="match status" value="1"/>
</dbReference>
<name>A0A1A8Z2W0_PLAOA</name>
<dbReference type="EMBL" id="FLRD01000107">
    <property type="protein sequence ID" value="SBT38097.1"/>
    <property type="molecule type" value="Genomic_DNA"/>
</dbReference>
<dbReference type="SUPFAM" id="SSF88659">
    <property type="entry name" value="Sigma3 and sigma4 domains of RNA polymerase sigma factors"/>
    <property type="match status" value="1"/>
</dbReference>
<keyword evidence="3" id="KW-0812">Transmembrane</keyword>
<dbReference type="Proteomes" id="UP000078550">
    <property type="component" value="Unassembled WGS sequence"/>
</dbReference>
<evidence type="ECO:0000313" key="5">
    <source>
        <dbReference type="EMBL" id="SBT38831.1"/>
    </source>
</evidence>
<evidence type="ECO:0008006" key="8">
    <source>
        <dbReference type="Google" id="ProtNLM"/>
    </source>
</evidence>
<feature type="region of interest" description="Disordered" evidence="2">
    <location>
        <begin position="373"/>
        <end position="410"/>
    </location>
</feature>
<feature type="transmembrane region" description="Helical" evidence="3">
    <location>
        <begin position="39"/>
        <end position="63"/>
    </location>
</feature>
<evidence type="ECO:0000313" key="7">
    <source>
        <dbReference type="Proteomes" id="UP000078555"/>
    </source>
</evidence>
<evidence type="ECO:0000313" key="4">
    <source>
        <dbReference type="EMBL" id="SBT38097.1"/>
    </source>
</evidence>
<dbReference type="Proteomes" id="UP000078555">
    <property type="component" value="Unassembled WGS sequence"/>
</dbReference>
<evidence type="ECO:0000256" key="1">
    <source>
        <dbReference type="ARBA" id="ARBA00007788"/>
    </source>
</evidence>
<comment type="similarity">
    <text evidence="1">Belongs to the sigma-70 factor family.</text>
</comment>